<accession>A0A7H0SS19</accession>
<dbReference type="EMBL" id="CP046884">
    <property type="protein sequence ID" value="QNQ91344.1"/>
    <property type="molecule type" value="Genomic_DNA"/>
</dbReference>
<protein>
    <recommendedName>
        <fullName evidence="2">Cytokinin riboside 5'-monophosphate phosphoribohydrolase</fullName>
        <ecNumber evidence="2">3.2.2.n1</ecNumber>
    </recommendedName>
</protein>
<dbReference type="NCBIfam" id="TIGR00730">
    <property type="entry name" value="Rossman fold protein, TIGR00730 family"/>
    <property type="match status" value="1"/>
</dbReference>
<comment type="similarity">
    <text evidence="1 2">Belongs to the LOG family.</text>
</comment>
<dbReference type="Gene3D" id="3.40.50.450">
    <property type="match status" value="1"/>
</dbReference>
<evidence type="ECO:0000313" key="4">
    <source>
        <dbReference type="Proteomes" id="UP000516320"/>
    </source>
</evidence>
<reference evidence="3 4" key="1">
    <citation type="submission" date="2019-12" db="EMBL/GenBank/DDBJ databases">
        <title>Corynebacterium sp. nov., isolated from feces of the Anser Albifrons in China.</title>
        <authorList>
            <person name="Liu Q."/>
        </authorList>
    </citation>
    <scope>NUCLEOTIDE SEQUENCE [LARGE SCALE GENOMIC DNA]</scope>
    <source>
        <strain evidence="3 4">4H37-19</strain>
    </source>
</reference>
<dbReference type="Pfam" id="PF03641">
    <property type="entry name" value="Lysine_decarbox"/>
    <property type="match status" value="1"/>
</dbReference>
<organism evidence="3 4">
    <name type="scientific">Corynebacterium poyangense</name>
    <dbReference type="NCBI Taxonomy" id="2684405"/>
    <lineage>
        <taxon>Bacteria</taxon>
        <taxon>Bacillati</taxon>
        <taxon>Actinomycetota</taxon>
        <taxon>Actinomycetes</taxon>
        <taxon>Mycobacteriales</taxon>
        <taxon>Corynebacteriaceae</taxon>
        <taxon>Corynebacterium</taxon>
    </lineage>
</organism>
<comment type="catalytic activity">
    <reaction evidence="2">
        <text>9-ribosyl-trans-zeatin 5'-phosphate + H2O = trans-zeatin + D-ribose 5-phosphate</text>
        <dbReference type="Rhea" id="RHEA:48564"/>
        <dbReference type="ChEBI" id="CHEBI:15377"/>
        <dbReference type="ChEBI" id="CHEBI:16522"/>
        <dbReference type="ChEBI" id="CHEBI:78346"/>
        <dbReference type="ChEBI" id="CHEBI:87947"/>
        <dbReference type="EC" id="3.2.2.n1"/>
    </reaction>
</comment>
<dbReference type="PANTHER" id="PTHR31223:SF70">
    <property type="entry name" value="LOG FAMILY PROTEIN YJL055W"/>
    <property type="match status" value="1"/>
</dbReference>
<dbReference type="EC" id="3.2.2.n1" evidence="2"/>
<dbReference type="InterPro" id="IPR031100">
    <property type="entry name" value="LOG_fam"/>
</dbReference>
<dbReference type="GO" id="GO:0005829">
    <property type="term" value="C:cytosol"/>
    <property type="evidence" value="ECO:0007669"/>
    <property type="project" value="TreeGrafter"/>
</dbReference>
<sequence length="188" mass="20099">MRRVAVYCGSAHGHDPAFVEAARDTGTELARRGITLVYGGGNIGLMGAVADATLAAGGEVIGVIPTQLVNREMAHRGIQVLETVDTMAQRKARMEELADAFVVLPGGLGTLEELGQVLTGQLLGFGYGPVGLINTHDYWQPLVSQLETMVHSGFLPSRYLTSLVVNPRPVDVLDAFSSWNNPGAKWDQ</sequence>
<keyword evidence="2" id="KW-0203">Cytokinin biosynthesis</keyword>
<dbReference type="GO" id="GO:0016799">
    <property type="term" value="F:hydrolase activity, hydrolyzing N-glycosyl compounds"/>
    <property type="evidence" value="ECO:0007669"/>
    <property type="project" value="TreeGrafter"/>
</dbReference>
<dbReference type="KEGG" id="cpoy:GP475_00760"/>
<dbReference type="Proteomes" id="UP000516320">
    <property type="component" value="Chromosome"/>
</dbReference>
<proteinExistence type="inferred from homology"/>
<dbReference type="InterPro" id="IPR005269">
    <property type="entry name" value="LOG"/>
</dbReference>
<dbReference type="SUPFAM" id="SSF102405">
    <property type="entry name" value="MCP/YpsA-like"/>
    <property type="match status" value="1"/>
</dbReference>
<comment type="catalytic activity">
    <reaction evidence="2">
        <text>N(6)-(dimethylallyl)adenosine 5'-phosphate + H2O = N(6)-dimethylallyladenine + D-ribose 5-phosphate</text>
        <dbReference type="Rhea" id="RHEA:48560"/>
        <dbReference type="ChEBI" id="CHEBI:15377"/>
        <dbReference type="ChEBI" id="CHEBI:17660"/>
        <dbReference type="ChEBI" id="CHEBI:57526"/>
        <dbReference type="ChEBI" id="CHEBI:78346"/>
        <dbReference type="EC" id="3.2.2.n1"/>
    </reaction>
</comment>
<evidence type="ECO:0000313" key="3">
    <source>
        <dbReference type="EMBL" id="QNQ91344.1"/>
    </source>
</evidence>
<dbReference type="AlphaFoldDB" id="A0A7H0SS19"/>
<keyword evidence="4" id="KW-1185">Reference proteome</keyword>
<evidence type="ECO:0000256" key="1">
    <source>
        <dbReference type="ARBA" id="ARBA00006763"/>
    </source>
</evidence>
<keyword evidence="2" id="KW-0378">Hydrolase</keyword>
<dbReference type="GO" id="GO:0009691">
    <property type="term" value="P:cytokinin biosynthetic process"/>
    <property type="evidence" value="ECO:0007669"/>
    <property type="project" value="UniProtKB-UniRule"/>
</dbReference>
<dbReference type="PANTHER" id="PTHR31223">
    <property type="entry name" value="LOG FAMILY PROTEIN YJL055W"/>
    <property type="match status" value="1"/>
</dbReference>
<gene>
    <name evidence="3" type="ORF">GP475_00760</name>
</gene>
<name>A0A7H0SS19_9CORY</name>
<evidence type="ECO:0000256" key="2">
    <source>
        <dbReference type="RuleBase" id="RU363015"/>
    </source>
</evidence>